<comment type="caution">
    <text evidence="7">The sequence shown here is derived from an EMBL/GenBank/DDBJ whole genome shotgun (WGS) entry which is preliminary data.</text>
</comment>
<feature type="compositionally biased region" description="Basic and acidic residues" evidence="4">
    <location>
        <begin position="177"/>
        <end position="190"/>
    </location>
</feature>
<dbReference type="InterPro" id="IPR035899">
    <property type="entry name" value="DBL_dom_sf"/>
</dbReference>
<dbReference type="Pfam" id="PF00169">
    <property type="entry name" value="PH"/>
    <property type="match status" value="1"/>
</dbReference>
<dbReference type="InterPro" id="IPR047270">
    <property type="entry name" value="PH_ephexin"/>
</dbReference>
<feature type="region of interest" description="Disordered" evidence="4">
    <location>
        <begin position="300"/>
        <end position="409"/>
    </location>
</feature>
<dbReference type="InterPro" id="IPR047271">
    <property type="entry name" value="Ephexin-like"/>
</dbReference>
<feature type="domain" description="SH3" evidence="5">
    <location>
        <begin position="845"/>
        <end position="906"/>
    </location>
</feature>
<dbReference type="PROSITE" id="PS50010">
    <property type="entry name" value="DH_2"/>
    <property type="match status" value="1"/>
</dbReference>
<dbReference type="SMART" id="SM00233">
    <property type="entry name" value="PH"/>
    <property type="match status" value="1"/>
</dbReference>
<dbReference type="InterPro" id="IPR001849">
    <property type="entry name" value="PH_domain"/>
</dbReference>
<dbReference type="CDD" id="cd00160">
    <property type="entry name" value="RhoGEF"/>
    <property type="match status" value="1"/>
</dbReference>
<feature type="compositionally biased region" description="Basic and acidic residues" evidence="4">
    <location>
        <begin position="34"/>
        <end position="59"/>
    </location>
</feature>
<feature type="compositionally biased region" description="Polar residues" evidence="4">
    <location>
        <begin position="211"/>
        <end position="223"/>
    </location>
</feature>
<dbReference type="Gene3D" id="2.30.30.40">
    <property type="entry name" value="SH3 Domains"/>
    <property type="match status" value="1"/>
</dbReference>
<keyword evidence="2" id="KW-0344">Guanine-nucleotide releasing factor</keyword>
<dbReference type="CDD" id="cd11793">
    <property type="entry name" value="SH3_ephexin1_like"/>
    <property type="match status" value="1"/>
</dbReference>
<dbReference type="Gene3D" id="1.20.900.10">
    <property type="entry name" value="Dbl homology (DH) domain"/>
    <property type="match status" value="1"/>
</dbReference>
<feature type="compositionally biased region" description="Basic residues" evidence="4">
    <location>
        <begin position="72"/>
        <end position="88"/>
    </location>
</feature>
<sequence>MSTPDAAQPPPKPELKQKPRIPTKPDTNTSHTPPTDKDPLNKNSGKVHEIVSKFNHHDPPPPAACPADEPGRKKKTKRAPTLRPKPKIKFVPQATAEQVPPLPLKQRQTQRKDAEQNMGSGDVTDSRRSAPNGKEVEQQGARWRADQEPNCDKSCSCVCHQQRPGMKLVWVKISEKAEKEEKEEVKHSDEDMVPEESSDSEDDEVDLELYQSVSSESDYSLNESLNDSKSKFKATLNIIERQLRRKSDPGPEAVLHSINFLPQHLNKTHSASEEESIYEATISVISAPRQTMEKTLNIPEIQVNKSPPAVPPRMPLDKSKGRCVPRRVPLSPHSGAPQLPKLPSGDQGPGERVQPVRPPPLPPARATNDKRLSNLSQTSKGEDDQSSGGDAENKEPRRTAGLARQKSLDMEAQMPEELLYQIYTETFISREIRRQTVCRSISKTSADYPMDYGPPRISSGSGSASGADGMRSSPVSFQTTLWQDQPTVRDSGILNTITPEECKYQESMFEVMTSEVSYLRSLGVLTDHFMESRELSEILINRDKKTLFSNILRIREVSEKFLKDLKDRLDESLLLTDICDIINYHAQHNFPAYIDYVRNQVYQEKTFSSLMQTNSGFATAIAHLQESPICQRLPFSSFLLLPFQRITRIKILTENILKRTSEGTKQEEMASKALAAVSKIIDECNTQVGKMKQMEELIEINKTLEFDKLKAVPIISQTRFLEKRGELQEMAKGGTLFNFKPKLTPVFLFLFNDLLVLANKKGSERYVVIDHAHRSLVQVHAMGEQAIGMNLENCFCLTLLENHQGRMMERVLKAPSESDMHRWLAAFPNPEDPNREQEEVIYEDWDCPQVQCVERYVATQADELNLDPTEIINVVRKTNEGWYEGIRLSDGQKGWFPVRNVLEITSEHMRRRNLRERYRVIQAASAMTNKTRTNS</sequence>
<dbReference type="GO" id="GO:0005085">
    <property type="term" value="F:guanyl-nucleotide exchange factor activity"/>
    <property type="evidence" value="ECO:0007669"/>
    <property type="project" value="UniProtKB-KW"/>
</dbReference>
<dbReference type="InterPro" id="IPR036028">
    <property type="entry name" value="SH3-like_dom_sf"/>
</dbReference>
<dbReference type="SUPFAM" id="SSF50044">
    <property type="entry name" value="SH3-domain"/>
    <property type="match status" value="1"/>
</dbReference>
<dbReference type="Pfam" id="PF00621">
    <property type="entry name" value="RhoGEF"/>
    <property type="match status" value="1"/>
</dbReference>
<dbReference type="SMART" id="SM00325">
    <property type="entry name" value="RhoGEF"/>
    <property type="match status" value="1"/>
</dbReference>
<dbReference type="PANTHER" id="PTHR12845">
    <property type="entry name" value="GUANINE NUCLEOTIDE EXCHANGE FACTOR"/>
    <property type="match status" value="1"/>
</dbReference>
<organism evidence="7 8">
    <name type="scientific">Hemibagrus wyckioides</name>
    <dbReference type="NCBI Taxonomy" id="337641"/>
    <lineage>
        <taxon>Eukaryota</taxon>
        <taxon>Metazoa</taxon>
        <taxon>Chordata</taxon>
        <taxon>Craniata</taxon>
        <taxon>Vertebrata</taxon>
        <taxon>Euteleostomi</taxon>
        <taxon>Actinopterygii</taxon>
        <taxon>Neopterygii</taxon>
        <taxon>Teleostei</taxon>
        <taxon>Ostariophysi</taxon>
        <taxon>Siluriformes</taxon>
        <taxon>Bagridae</taxon>
        <taxon>Hemibagrus</taxon>
    </lineage>
</organism>
<feature type="region of interest" description="Disordered" evidence="4">
    <location>
        <begin position="449"/>
        <end position="474"/>
    </location>
</feature>
<keyword evidence="1 3" id="KW-0728">SH3 domain</keyword>
<evidence type="ECO:0000256" key="1">
    <source>
        <dbReference type="ARBA" id="ARBA00022443"/>
    </source>
</evidence>
<evidence type="ECO:0000259" key="5">
    <source>
        <dbReference type="PROSITE" id="PS50002"/>
    </source>
</evidence>
<dbReference type="InterPro" id="IPR011993">
    <property type="entry name" value="PH-like_dom_sf"/>
</dbReference>
<dbReference type="SUPFAM" id="SSF50729">
    <property type="entry name" value="PH domain-like"/>
    <property type="match status" value="1"/>
</dbReference>
<evidence type="ECO:0000313" key="7">
    <source>
        <dbReference type="EMBL" id="KAG7324811.1"/>
    </source>
</evidence>
<evidence type="ECO:0000313" key="8">
    <source>
        <dbReference type="Proteomes" id="UP000824219"/>
    </source>
</evidence>
<dbReference type="AlphaFoldDB" id="A0A9D3NLK6"/>
<name>A0A9D3NLK6_9TELE</name>
<dbReference type="FunFam" id="1.20.900.10:FF:000007">
    <property type="entry name" value="rho guanine nucleotide exchange factor 19"/>
    <property type="match status" value="1"/>
</dbReference>
<dbReference type="InterPro" id="IPR000219">
    <property type="entry name" value="DH_dom"/>
</dbReference>
<dbReference type="PANTHER" id="PTHR12845:SF7">
    <property type="entry name" value="RHO GUANINE NUCLEOTIDE EXCHANGE FACTOR 15"/>
    <property type="match status" value="1"/>
</dbReference>
<evidence type="ECO:0000256" key="2">
    <source>
        <dbReference type="ARBA" id="ARBA00022658"/>
    </source>
</evidence>
<dbReference type="Proteomes" id="UP000824219">
    <property type="component" value="Linkage Group LG13"/>
</dbReference>
<feature type="region of interest" description="Disordered" evidence="4">
    <location>
        <begin position="177"/>
        <end position="223"/>
    </location>
</feature>
<evidence type="ECO:0008006" key="9">
    <source>
        <dbReference type="Google" id="ProtNLM"/>
    </source>
</evidence>
<dbReference type="CDD" id="cd01221">
    <property type="entry name" value="PH_ephexin"/>
    <property type="match status" value="1"/>
</dbReference>
<dbReference type="PROSITE" id="PS50002">
    <property type="entry name" value="SH3"/>
    <property type="match status" value="1"/>
</dbReference>
<dbReference type="SMART" id="SM00326">
    <property type="entry name" value="SH3"/>
    <property type="match status" value="1"/>
</dbReference>
<evidence type="ECO:0000256" key="3">
    <source>
        <dbReference type="PROSITE-ProRule" id="PRU00192"/>
    </source>
</evidence>
<proteinExistence type="predicted"/>
<dbReference type="EMBL" id="JAHKSW010000013">
    <property type="protein sequence ID" value="KAG7324811.1"/>
    <property type="molecule type" value="Genomic_DNA"/>
</dbReference>
<dbReference type="OrthoDB" id="27593at2759"/>
<dbReference type="Gene3D" id="2.30.29.30">
    <property type="entry name" value="Pleckstrin-homology domain (PH domain)/Phosphotyrosine-binding domain (PTB)"/>
    <property type="match status" value="1"/>
</dbReference>
<dbReference type="SUPFAM" id="SSF48065">
    <property type="entry name" value="DBL homology domain (DH-domain)"/>
    <property type="match status" value="1"/>
</dbReference>
<dbReference type="Pfam" id="PF00018">
    <property type="entry name" value="SH3_1"/>
    <property type="match status" value="1"/>
</dbReference>
<feature type="compositionally biased region" description="Low complexity" evidence="4">
    <location>
        <begin position="458"/>
        <end position="473"/>
    </location>
</feature>
<gene>
    <name evidence="7" type="ORF">KOW79_011127</name>
</gene>
<protein>
    <recommendedName>
        <fullName evidence="9">Rho guanine nucleotide exchange factor 15-like</fullName>
    </recommendedName>
</protein>
<feature type="domain" description="DH" evidence="6">
    <location>
        <begin position="503"/>
        <end position="687"/>
    </location>
</feature>
<evidence type="ECO:0000256" key="4">
    <source>
        <dbReference type="SAM" id="MobiDB-lite"/>
    </source>
</evidence>
<evidence type="ECO:0000259" key="6">
    <source>
        <dbReference type="PROSITE" id="PS50010"/>
    </source>
</evidence>
<accession>A0A9D3NLK6</accession>
<feature type="region of interest" description="Disordered" evidence="4">
    <location>
        <begin position="1"/>
        <end position="150"/>
    </location>
</feature>
<feature type="compositionally biased region" description="Acidic residues" evidence="4">
    <location>
        <begin position="191"/>
        <end position="207"/>
    </location>
</feature>
<dbReference type="InterPro" id="IPR001452">
    <property type="entry name" value="SH3_domain"/>
</dbReference>
<reference evidence="7 8" key="1">
    <citation type="submission" date="2021-06" db="EMBL/GenBank/DDBJ databases">
        <title>Chromosome-level genome assembly of the red-tail catfish (Hemibagrus wyckioides).</title>
        <authorList>
            <person name="Shao F."/>
        </authorList>
    </citation>
    <scope>NUCLEOTIDE SEQUENCE [LARGE SCALE GENOMIC DNA]</scope>
    <source>
        <strain evidence="7">EC202008001</strain>
        <tissue evidence="7">Blood</tissue>
    </source>
</reference>
<keyword evidence="8" id="KW-1185">Reference proteome</keyword>